<organism evidence="3 4">
    <name type="scientific">Hymenobacter mucosus</name>
    <dbReference type="NCBI Taxonomy" id="1411120"/>
    <lineage>
        <taxon>Bacteria</taxon>
        <taxon>Pseudomonadati</taxon>
        <taxon>Bacteroidota</taxon>
        <taxon>Cytophagia</taxon>
        <taxon>Cytophagales</taxon>
        <taxon>Hymenobacteraceae</taxon>
        <taxon>Hymenobacter</taxon>
    </lineage>
</organism>
<gene>
    <name evidence="3" type="ORF">SAMN06269173_103543</name>
</gene>
<dbReference type="AlphaFoldDB" id="A0A238X7M1"/>
<protein>
    <submittedName>
        <fullName evidence="3">Uncharacterized protein</fullName>
    </submittedName>
</protein>
<name>A0A238X7M1_9BACT</name>
<keyword evidence="2" id="KW-0732">Signal</keyword>
<feature type="compositionally biased region" description="Low complexity" evidence="1">
    <location>
        <begin position="95"/>
        <end position="104"/>
    </location>
</feature>
<evidence type="ECO:0000256" key="1">
    <source>
        <dbReference type="SAM" id="MobiDB-lite"/>
    </source>
</evidence>
<feature type="signal peptide" evidence="2">
    <location>
        <begin position="1"/>
        <end position="20"/>
    </location>
</feature>
<feature type="chain" id="PRO_5011292335" evidence="2">
    <location>
        <begin position="21"/>
        <end position="104"/>
    </location>
</feature>
<dbReference type="Proteomes" id="UP000198310">
    <property type="component" value="Unassembled WGS sequence"/>
</dbReference>
<proteinExistence type="predicted"/>
<evidence type="ECO:0000313" key="3">
    <source>
        <dbReference type="EMBL" id="SNR54543.1"/>
    </source>
</evidence>
<sequence>MKIVFAFVAALALGVSAASAQTTPTQSTPTVNGSMSPQSSPPAQPANSVGTLPASNTQPASDMRSAQGVEAAQRRADRKMKKDMEKPRTKKSKMKSSTTTTSPQ</sequence>
<accession>A0A238X7M1</accession>
<feature type="compositionally biased region" description="Polar residues" evidence="1">
    <location>
        <begin position="47"/>
        <end position="60"/>
    </location>
</feature>
<reference evidence="4" key="1">
    <citation type="submission" date="2017-06" db="EMBL/GenBank/DDBJ databases">
        <authorList>
            <person name="Varghese N."/>
            <person name="Submissions S."/>
        </authorList>
    </citation>
    <scope>NUCLEOTIDE SEQUENCE [LARGE SCALE GENOMIC DNA]</scope>
    <source>
        <strain evidence="4">DSM 28041</strain>
    </source>
</reference>
<dbReference type="EMBL" id="FZNS01000003">
    <property type="protein sequence ID" value="SNR54543.1"/>
    <property type="molecule type" value="Genomic_DNA"/>
</dbReference>
<evidence type="ECO:0000313" key="4">
    <source>
        <dbReference type="Proteomes" id="UP000198310"/>
    </source>
</evidence>
<feature type="compositionally biased region" description="Basic and acidic residues" evidence="1">
    <location>
        <begin position="72"/>
        <end position="87"/>
    </location>
</feature>
<dbReference type="RefSeq" id="WP_045687037.1">
    <property type="nucleotide sequence ID" value="NZ_FZNS01000003.1"/>
</dbReference>
<feature type="region of interest" description="Disordered" evidence="1">
    <location>
        <begin position="16"/>
        <end position="104"/>
    </location>
</feature>
<evidence type="ECO:0000256" key="2">
    <source>
        <dbReference type="SAM" id="SignalP"/>
    </source>
</evidence>
<feature type="compositionally biased region" description="Low complexity" evidence="1">
    <location>
        <begin position="16"/>
        <end position="38"/>
    </location>
</feature>
<keyword evidence="4" id="KW-1185">Reference proteome</keyword>